<dbReference type="EC" id="2.3.2.27" evidence="11"/>
<dbReference type="AlphaFoldDB" id="A0AA88W618"/>
<gene>
    <name evidence="14" type="ORF">RJ639_006637</name>
</gene>
<dbReference type="Pfam" id="PF00097">
    <property type="entry name" value="zf-C3HC4"/>
    <property type="match status" value="1"/>
</dbReference>
<evidence type="ECO:0000256" key="3">
    <source>
        <dbReference type="ARBA" id="ARBA00004906"/>
    </source>
</evidence>
<dbReference type="Proteomes" id="UP001188597">
    <property type="component" value="Unassembled WGS sequence"/>
</dbReference>
<keyword evidence="11" id="KW-0256">Endoplasmic reticulum</keyword>
<keyword evidence="9" id="KW-0472">Membrane</keyword>
<dbReference type="Gene3D" id="3.30.40.10">
    <property type="entry name" value="Zinc/RING finger domain, C3HC4 (zinc finger)"/>
    <property type="match status" value="1"/>
</dbReference>
<comment type="subcellular location">
    <subcellularLocation>
        <location evidence="2">Endomembrane system</location>
    </subcellularLocation>
    <subcellularLocation>
        <location evidence="11">Endoplasmic reticulum membrane</location>
        <topology evidence="11">Single-pass type IV membrane protein</topology>
    </subcellularLocation>
</comment>
<dbReference type="EMBL" id="JAVXUP010000992">
    <property type="protein sequence ID" value="KAK3017570.1"/>
    <property type="molecule type" value="Genomic_DNA"/>
</dbReference>
<evidence type="ECO:0000256" key="6">
    <source>
        <dbReference type="ARBA" id="ARBA00022771"/>
    </source>
</evidence>
<evidence type="ECO:0000256" key="1">
    <source>
        <dbReference type="ARBA" id="ARBA00000900"/>
    </source>
</evidence>
<comment type="caution">
    <text evidence="14">The sequence shown here is derived from an EMBL/GenBank/DDBJ whole genome shotgun (WGS) entry which is preliminary data.</text>
</comment>
<feature type="region of interest" description="Disordered" evidence="12">
    <location>
        <begin position="464"/>
        <end position="492"/>
    </location>
</feature>
<comment type="domain">
    <text evidence="11">The RING-type zinc finger domain is responsible for E3 ligase activity.</text>
</comment>
<comment type="function">
    <text evidence="11">E3 ubiquitin-protein ligase.</text>
</comment>
<comment type="catalytic activity">
    <reaction evidence="1 11">
        <text>S-ubiquitinyl-[E2 ubiquitin-conjugating enzyme]-L-cysteine + [acceptor protein]-L-lysine = [E2 ubiquitin-conjugating enzyme]-L-cysteine + N(6)-ubiquitinyl-[acceptor protein]-L-lysine.</text>
        <dbReference type="EC" id="2.3.2.27"/>
    </reaction>
</comment>
<protein>
    <recommendedName>
        <fullName evidence="11">E3 ubiquitin-protein ligase RMA</fullName>
        <ecNumber evidence="11">2.3.2.27</ecNumber>
    </recommendedName>
    <alternativeName>
        <fullName evidence="11">Protein RING membrane-anchor</fullName>
    </alternativeName>
    <alternativeName>
        <fullName evidence="11">RING-type E3 ubiquitin transferase RMA</fullName>
    </alternativeName>
</protein>
<keyword evidence="7 11" id="KW-0833">Ubl conjugation pathway</keyword>
<dbReference type="SUPFAM" id="SSF57850">
    <property type="entry name" value="RING/U-box"/>
    <property type="match status" value="1"/>
</dbReference>
<feature type="domain" description="RING-type" evidence="13">
    <location>
        <begin position="45"/>
        <end position="92"/>
    </location>
</feature>
<keyword evidence="8 11" id="KW-0862">Zinc</keyword>
<evidence type="ECO:0000256" key="9">
    <source>
        <dbReference type="ARBA" id="ARBA00023136"/>
    </source>
</evidence>
<keyword evidence="6 10" id="KW-0863">Zinc-finger</keyword>
<evidence type="ECO:0000259" key="13">
    <source>
        <dbReference type="PROSITE" id="PS50089"/>
    </source>
</evidence>
<evidence type="ECO:0000313" key="15">
    <source>
        <dbReference type="Proteomes" id="UP001188597"/>
    </source>
</evidence>
<evidence type="ECO:0000256" key="11">
    <source>
        <dbReference type="RuleBase" id="RU369090"/>
    </source>
</evidence>
<dbReference type="PANTHER" id="PTHR12313">
    <property type="entry name" value="E3 UBIQUITIN-PROTEIN LIGASE RNF5-RELATED"/>
    <property type="match status" value="1"/>
</dbReference>
<comment type="pathway">
    <text evidence="3 11">Protein modification; protein ubiquitination.</text>
</comment>
<dbReference type="GO" id="GO:0061630">
    <property type="term" value="F:ubiquitin protein ligase activity"/>
    <property type="evidence" value="ECO:0007669"/>
    <property type="project" value="UniProtKB-UniRule"/>
</dbReference>
<dbReference type="InterPro" id="IPR013083">
    <property type="entry name" value="Znf_RING/FYVE/PHD"/>
</dbReference>
<keyword evidence="4 11" id="KW-0808">Transferase</keyword>
<sequence>MAFEQNIQDQAAYFDSVGDASFKQSWKSVSAPTIASETLDGSFDCNICLDSVHDPVVTLCGHLYCWPCIYKWLHVQSSSSEPEKEPNCPVCKASISKSSLVPLYGRGNSPSEAGPKRHQLDLVIPPRPPALGVNTLLTVDQQLHPNPFEPHSHSFPDQQYFSHPLGGFTSMAPSNFGGTAMASFGGPSVQMFGEMVFARMFGTSDTSLFAYPNQNSFPLAGSVSPRMRRQEMQLDKSLNRVTVFLLCCFFLWVEQDYGTFLYEDDTLHAVTVCKGSIYGLTNRQELVRLEVWDGIFVMNRLAADIPPKVYLADMIRECNYLVESCGEVFCVSMLFGVLNIAARKVEDIQVYRMDFSKGEWVRVDSLGEDRAFFVNGFGNTASCSASESGVEGNSIYFFDRDYRSLGVFNVEESSVHEHPQQAIGVEDDSIGTPFDEQHILQRHITALEGIACCADAYEDVRRRHNQKHEEVNSEGLEQQSPQREPEKVFDNQ</sequence>
<dbReference type="CDD" id="cd16745">
    <property type="entry name" value="RING-HC_AtRMA-like"/>
    <property type="match status" value="1"/>
</dbReference>
<evidence type="ECO:0000256" key="10">
    <source>
        <dbReference type="PROSITE-ProRule" id="PRU00175"/>
    </source>
</evidence>
<keyword evidence="15" id="KW-1185">Reference proteome</keyword>
<dbReference type="InterPro" id="IPR045103">
    <property type="entry name" value="RNF5/RNF185-like"/>
</dbReference>
<dbReference type="InterPro" id="IPR018957">
    <property type="entry name" value="Znf_C3HC4_RING-type"/>
</dbReference>
<evidence type="ECO:0000256" key="5">
    <source>
        <dbReference type="ARBA" id="ARBA00022723"/>
    </source>
</evidence>
<accession>A0AA88W618</accession>
<dbReference type="GO" id="GO:0006511">
    <property type="term" value="P:ubiquitin-dependent protein catabolic process"/>
    <property type="evidence" value="ECO:0007669"/>
    <property type="project" value="UniProtKB-UniRule"/>
</dbReference>
<dbReference type="InterPro" id="IPR001841">
    <property type="entry name" value="Znf_RING"/>
</dbReference>
<feature type="compositionally biased region" description="Basic and acidic residues" evidence="12">
    <location>
        <begin position="483"/>
        <end position="492"/>
    </location>
</feature>
<reference evidence="14" key="1">
    <citation type="submission" date="2022-12" db="EMBL/GenBank/DDBJ databases">
        <title>Draft genome assemblies for two species of Escallonia (Escalloniales).</title>
        <authorList>
            <person name="Chanderbali A."/>
            <person name="Dervinis C."/>
            <person name="Anghel I."/>
            <person name="Soltis D."/>
            <person name="Soltis P."/>
            <person name="Zapata F."/>
        </authorList>
    </citation>
    <scope>NUCLEOTIDE SEQUENCE</scope>
    <source>
        <strain evidence="14">UCBG64.0493</strain>
        <tissue evidence="14">Leaf</tissue>
    </source>
</reference>
<proteinExistence type="predicted"/>
<dbReference type="SMART" id="SM00184">
    <property type="entry name" value="RING"/>
    <property type="match status" value="1"/>
</dbReference>
<evidence type="ECO:0000256" key="8">
    <source>
        <dbReference type="ARBA" id="ARBA00022833"/>
    </source>
</evidence>
<keyword evidence="5 11" id="KW-0479">Metal-binding</keyword>
<dbReference type="GO" id="GO:0008270">
    <property type="term" value="F:zinc ion binding"/>
    <property type="evidence" value="ECO:0007669"/>
    <property type="project" value="UniProtKB-KW"/>
</dbReference>
<evidence type="ECO:0000256" key="4">
    <source>
        <dbReference type="ARBA" id="ARBA00022679"/>
    </source>
</evidence>
<dbReference type="PROSITE" id="PS50089">
    <property type="entry name" value="ZF_RING_2"/>
    <property type="match status" value="1"/>
</dbReference>
<evidence type="ECO:0000313" key="14">
    <source>
        <dbReference type="EMBL" id="KAK3017570.1"/>
    </source>
</evidence>
<organism evidence="14 15">
    <name type="scientific">Escallonia herrerae</name>
    <dbReference type="NCBI Taxonomy" id="1293975"/>
    <lineage>
        <taxon>Eukaryota</taxon>
        <taxon>Viridiplantae</taxon>
        <taxon>Streptophyta</taxon>
        <taxon>Embryophyta</taxon>
        <taxon>Tracheophyta</taxon>
        <taxon>Spermatophyta</taxon>
        <taxon>Magnoliopsida</taxon>
        <taxon>eudicotyledons</taxon>
        <taxon>Gunneridae</taxon>
        <taxon>Pentapetalae</taxon>
        <taxon>asterids</taxon>
        <taxon>campanulids</taxon>
        <taxon>Escalloniales</taxon>
        <taxon>Escalloniaceae</taxon>
        <taxon>Escallonia</taxon>
    </lineage>
</organism>
<name>A0AA88W618_9ASTE</name>
<dbReference type="GO" id="GO:0005789">
    <property type="term" value="C:endoplasmic reticulum membrane"/>
    <property type="evidence" value="ECO:0007669"/>
    <property type="project" value="UniProtKB-SubCell"/>
</dbReference>
<evidence type="ECO:0000256" key="2">
    <source>
        <dbReference type="ARBA" id="ARBA00004308"/>
    </source>
</evidence>
<dbReference type="InterPro" id="IPR005174">
    <property type="entry name" value="KIB1-4_b-propeller"/>
</dbReference>
<evidence type="ECO:0000256" key="12">
    <source>
        <dbReference type="SAM" id="MobiDB-lite"/>
    </source>
</evidence>
<dbReference type="PROSITE" id="PS00518">
    <property type="entry name" value="ZF_RING_1"/>
    <property type="match status" value="1"/>
</dbReference>
<dbReference type="InterPro" id="IPR017907">
    <property type="entry name" value="Znf_RING_CS"/>
</dbReference>
<evidence type="ECO:0000256" key="7">
    <source>
        <dbReference type="ARBA" id="ARBA00022786"/>
    </source>
</evidence>
<dbReference type="Pfam" id="PF03478">
    <property type="entry name" value="Beta-prop_KIB1-4"/>
    <property type="match status" value="1"/>
</dbReference>